<proteinExistence type="predicted"/>
<dbReference type="InterPro" id="IPR011335">
    <property type="entry name" value="Restrct_endonuc-II-like"/>
</dbReference>
<dbReference type="Pfam" id="PF12705">
    <property type="entry name" value="PDDEXK_1"/>
    <property type="match status" value="1"/>
</dbReference>
<dbReference type="OrthoDB" id="4950at10239"/>
<organism evidence="2 3">
    <name type="scientific">Mycobacterium phage Bxb1</name>
    <dbReference type="NCBI Taxonomy" id="2902907"/>
    <lineage>
        <taxon>Viruses</taxon>
        <taxon>Duplodnaviria</taxon>
        <taxon>Heunggongvirae</taxon>
        <taxon>Uroviricota</taxon>
        <taxon>Caudoviricetes</taxon>
        <taxon>Fromanvirus</taxon>
        <taxon>Mycobacterium phage Bxb1</taxon>
    </lineage>
</organism>
<dbReference type="Gene3D" id="3.90.320.10">
    <property type="match status" value="1"/>
</dbReference>
<dbReference type="GO" id="GO:0004527">
    <property type="term" value="F:exonuclease activity"/>
    <property type="evidence" value="ECO:0007669"/>
    <property type="project" value="UniProtKB-KW"/>
</dbReference>
<sequence>MRSSPRAQTVILRVRNLIRNEDGMGMTEAREYIYEKKPRSVSQLSQFDKCPFSWKLARHERVWRRPAAWLQQGTGVHAVAEKYMLSKLAGSPLTREECYEIFKAEYADGINEATEETPNLGWWFASGRYRGQEDIERRWDIGLEQVDKVIDWIDSIPPDGVWHTPDGVPGVELPIEFELDGIEIRGYIDLVLKLGDEIRIRDLKTGLKPGDDFQLAVYGLALNEIYGVEARTGDYWMAKTGKPTYPYDLTDWTREKISARFHEMERKLEAGDFTPKPGASCARCDVALSCEYSMA</sequence>
<dbReference type="InterPro" id="IPR011604">
    <property type="entry name" value="PDDEXK-like_dom_sf"/>
</dbReference>
<accession>Q9B059</accession>
<dbReference type="EMBL" id="AF271693">
    <property type="protein sequence ID" value="AAG59767.1"/>
    <property type="molecule type" value="Genomic_DNA"/>
</dbReference>
<reference evidence="2 3" key="1">
    <citation type="journal article" date="2000" name="Mol. Microbiol.">
        <title>Genome organization and characterization of mycobacteriophage Bxb1.</title>
        <authorList>
            <person name="Mediavilla J."/>
            <person name="Jain S."/>
            <person name="Kriakov J."/>
            <person name="Ford M.E."/>
            <person name="Duda R.L."/>
            <person name="Jacobs W.R. Jr."/>
            <person name="Hendrix R.W."/>
            <person name="Hatfull G.F."/>
        </authorList>
    </citation>
    <scope>NUCLEOTIDE SEQUENCE</scope>
</reference>
<dbReference type="SUPFAM" id="SSF52980">
    <property type="entry name" value="Restriction endonuclease-like"/>
    <property type="match status" value="1"/>
</dbReference>
<evidence type="ECO:0000259" key="1">
    <source>
        <dbReference type="Pfam" id="PF12705"/>
    </source>
</evidence>
<gene>
    <name evidence="2" type="primary">62</name>
    <name evidence="2" type="ORF">PBI_BXB1_62</name>
</gene>
<keyword evidence="2" id="KW-0269">Exonuclease</keyword>
<feature type="domain" description="PD-(D/E)XK endonuclease-like" evidence="1">
    <location>
        <begin position="40"/>
        <end position="290"/>
    </location>
</feature>
<dbReference type="InterPro" id="IPR038726">
    <property type="entry name" value="PDDEXK_AddAB-type"/>
</dbReference>
<dbReference type="Proteomes" id="UP000006815">
    <property type="component" value="Genome"/>
</dbReference>
<protein>
    <submittedName>
        <fullName evidence="2">Cas4 exonuclease</fullName>
    </submittedName>
</protein>
<keyword evidence="3" id="KW-1185">Reference proteome</keyword>
<evidence type="ECO:0000313" key="3">
    <source>
        <dbReference type="Proteomes" id="UP000006815"/>
    </source>
</evidence>
<dbReference type="KEGG" id="vg:920130"/>
<name>Q9B059_BPMB1</name>
<dbReference type="RefSeq" id="NP_075329.1">
    <property type="nucleotide sequence ID" value="NC_002656.1"/>
</dbReference>
<keyword evidence="2" id="KW-0378">Hydrolase</keyword>
<keyword evidence="2" id="KW-0540">Nuclease</keyword>
<evidence type="ECO:0000313" key="2">
    <source>
        <dbReference type="EMBL" id="AAG59767.1"/>
    </source>
</evidence>